<reference evidence="2 3" key="1">
    <citation type="submission" date="2022-04" db="EMBL/GenBank/DDBJ databases">
        <title>Hymenobacter sp. isolated from the air.</title>
        <authorList>
            <person name="Won M."/>
            <person name="Lee C.-M."/>
            <person name="Woen H.-Y."/>
            <person name="Kwon S.-W."/>
        </authorList>
    </citation>
    <scope>NUCLEOTIDE SEQUENCE [LARGE SCALE GENOMIC DNA]</scope>
    <source>
        <strain evidence="3">5516 S-25</strain>
    </source>
</reference>
<feature type="transmembrane region" description="Helical" evidence="1">
    <location>
        <begin position="80"/>
        <end position="101"/>
    </location>
</feature>
<name>A0ABY4J7E5_9BACT</name>
<feature type="transmembrane region" description="Helical" evidence="1">
    <location>
        <begin position="230"/>
        <end position="250"/>
    </location>
</feature>
<keyword evidence="1" id="KW-0472">Membrane</keyword>
<evidence type="ECO:0000313" key="2">
    <source>
        <dbReference type="EMBL" id="UPL47898.1"/>
    </source>
</evidence>
<proteinExistence type="predicted"/>
<dbReference type="RefSeq" id="WP_247974464.1">
    <property type="nucleotide sequence ID" value="NZ_CP095848.1"/>
</dbReference>
<sequence>MSATLPLKTASTSTSQPANGFSSPVAFVADWLRVLHRVNPVLSWAGWGHVALLVLALALLPLDQRVVTGHLVWIKPAKFALSGLLYLWTLAWLLADLPAAAQKSVRRISWGVGLSMVVEMVCIVTQAARGTTSHYNIDSGFDMLVFNLMGVFIMLNTILTMWAVYLVWRHRPHGPAGYVWGVRLGLLLFLLGSLLGGMMIHLNQHTVGAPDGGPGLPGLGWSTRAGDLRIAHFLGLHSLQVVPLLGWAGSKWRPRQAVVLTWLGAALYAGAVGWLFVQALHGTPLLKIHF</sequence>
<dbReference type="EMBL" id="CP095848">
    <property type="protein sequence ID" value="UPL47898.1"/>
    <property type="molecule type" value="Genomic_DNA"/>
</dbReference>
<organism evidence="2 3">
    <name type="scientific">Hymenobacter sublimis</name>
    <dbReference type="NCBI Taxonomy" id="2933777"/>
    <lineage>
        <taxon>Bacteria</taxon>
        <taxon>Pseudomonadati</taxon>
        <taxon>Bacteroidota</taxon>
        <taxon>Cytophagia</taxon>
        <taxon>Cytophagales</taxon>
        <taxon>Hymenobacteraceae</taxon>
        <taxon>Hymenobacter</taxon>
    </lineage>
</organism>
<protein>
    <submittedName>
        <fullName evidence="2">Uncharacterized protein</fullName>
    </submittedName>
</protein>
<evidence type="ECO:0000313" key="3">
    <source>
        <dbReference type="Proteomes" id="UP000829647"/>
    </source>
</evidence>
<gene>
    <name evidence="2" type="ORF">MWH26_11900</name>
</gene>
<evidence type="ECO:0000256" key="1">
    <source>
        <dbReference type="SAM" id="Phobius"/>
    </source>
</evidence>
<feature type="transmembrane region" description="Helical" evidence="1">
    <location>
        <begin position="257"/>
        <end position="277"/>
    </location>
</feature>
<keyword evidence="3" id="KW-1185">Reference proteome</keyword>
<feature type="transmembrane region" description="Helical" evidence="1">
    <location>
        <begin position="148"/>
        <end position="168"/>
    </location>
</feature>
<feature type="transmembrane region" description="Helical" evidence="1">
    <location>
        <begin position="41"/>
        <end position="60"/>
    </location>
</feature>
<feature type="transmembrane region" description="Helical" evidence="1">
    <location>
        <begin position="180"/>
        <end position="202"/>
    </location>
</feature>
<accession>A0ABY4J7E5</accession>
<dbReference type="Proteomes" id="UP000829647">
    <property type="component" value="Chromosome"/>
</dbReference>
<feature type="transmembrane region" description="Helical" evidence="1">
    <location>
        <begin position="108"/>
        <end position="128"/>
    </location>
</feature>
<keyword evidence="1" id="KW-1133">Transmembrane helix</keyword>
<keyword evidence="1" id="KW-0812">Transmembrane</keyword>